<name>A0ABR4I690_9EURO</name>
<evidence type="ECO:0000313" key="8">
    <source>
        <dbReference type="EMBL" id="KAL2823263.1"/>
    </source>
</evidence>
<evidence type="ECO:0000313" key="9">
    <source>
        <dbReference type="Proteomes" id="UP001610335"/>
    </source>
</evidence>
<dbReference type="PANTHER" id="PTHR33048:SF129">
    <property type="entry name" value="INTEGRAL MEMBRANE PROTEIN-RELATED"/>
    <property type="match status" value="1"/>
</dbReference>
<evidence type="ECO:0000256" key="6">
    <source>
        <dbReference type="SAM" id="Phobius"/>
    </source>
</evidence>
<dbReference type="EMBL" id="JBFXLS010000054">
    <property type="protein sequence ID" value="KAL2823263.1"/>
    <property type="molecule type" value="Genomic_DNA"/>
</dbReference>
<feature type="transmembrane region" description="Helical" evidence="6">
    <location>
        <begin position="162"/>
        <end position="182"/>
    </location>
</feature>
<reference evidence="8 9" key="1">
    <citation type="submission" date="2024-07" db="EMBL/GenBank/DDBJ databases">
        <title>Section-level genome sequencing and comparative genomics of Aspergillus sections Usti and Cavernicolus.</title>
        <authorList>
            <consortium name="Lawrence Berkeley National Laboratory"/>
            <person name="Nybo J.L."/>
            <person name="Vesth T.C."/>
            <person name="Theobald S."/>
            <person name="Frisvad J.C."/>
            <person name="Larsen T.O."/>
            <person name="Kjaerboelling I."/>
            <person name="Rothschild-Mancinelli K."/>
            <person name="Lyhne E.K."/>
            <person name="Kogle M.E."/>
            <person name="Barry K."/>
            <person name="Clum A."/>
            <person name="Na H."/>
            <person name="Ledsgaard L."/>
            <person name="Lin J."/>
            <person name="Lipzen A."/>
            <person name="Kuo A."/>
            <person name="Riley R."/>
            <person name="Mondo S."/>
            <person name="LaButti K."/>
            <person name="Haridas S."/>
            <person name="Pangalinan J."/>
            <person name="Salamov A.A."/>
            <person name="Simmons B.A."/>
            <person name="Magnuson J.K."/>
            <person name="Chen J."/>
            <person name="Drula E."/>
            <person name="Henrissat B."/>
            <person name="Wiebenga A."/>
            <person name="Lubbers R.J."/>
            <person name="Gomes A.C."/>
            <person name="Makela M.R."/>
            <person name="Stajich J."/>
            <person name="Grigoriev I.V."/>
            <person name="Mortensen U.H."/>
            <person name="De vries R.P."/>
            <person name="Baker S.E."/>
            <person name="Andersen M.R."/>
        </authorList>
    </citation>
    <scope>NUCLEOTIDE SEQUENCE [LARGE SCALE GENOMIC DNA]</scope>
    <source>
        <strain evidence="8 9">CBS 600.67</strain>
    </source>
</reference>
<evidence type="ECO:0000256" key="4">
    <source>
        <dbReference type="ARBA" id="ARBA00023136"/>
    </source>
</evidence>
<feature type="domain" description="Rhodopsin" evidence="7">
    <location>
        <begin position="2"/>
        <end position="188"/>
    </location>
</feature>
<feature type="transmembrane region" description="Helical" evidence="6">
    <location>
        <begin position="23"/>
        <end position="52"/>
    </location>
</feature>
<accession>A0ABR4I690</accession>
<keyword evidence="2 6" id="KW-0812">Transmembrane</keyword>
<keyword evidence="4 6" id="KW-0472">Membrane</keyword>
<evidence type="ECO:0000256" key="2">
    <source>
        <dbReference type="ARBA" id="ARBA00022692"/>
    </source>
</evidence>
<feature type="transmembrane region" description="Helical" evidence="6">
    <location>
        <begin position="72"/>
        <end position="92"/>
    </location>
</feature>
<sequence length="263" mass="29663">MTLVKLSLLVSYLRFFISSTFRYLNWAIIALILGWGLSFLIAMLVACIPLHAYWDTTPDSSAECSDEQARTLAFTITNLVFDIIVLILPAPTFWKLQLPIRERLVLIGLMSLGIVYGNYPLQPDFGQLLNLTRACAASAVRLYYANRIYHTSYDVTWDGYQIWLWVLVEINLAVICASIPTLRPLVRRCLPQLGFNGSSYAHSTLTHVTQDNTHISGGAWICTGEQIRPTRLSTDSTEVLWGDTLHMTAPLKSLEHKGTFYQS</sequence>
<keyword evidence="9" id="KW-1185">Reference proteome</keyword>
<comment type="caution">
    <text evidence="8">The sequence shown here is derived from an EMBL/GenBank/DDBJ whole genome shotgun (WGS) entry which is preliminary data.</text>
</comment>
<evidence type="ECO:0000256" key="3">
    <source>
        <dbReference type="ARBA" id="ARBA00022989"/>
    </source>
</evidence>
<evidence type="ECO:0000256" key="5">
    <source>
        <dbReference type="ARBA" id="ARBA00038359"/>
    </source>
</evidence>
<feature type="transmembrane region" description="Helical" evidence="6">
    <location>
        <begin position="104"/>
        <end position="121"/>
    </location>
</feature>
<dbReference type="PANTHER" id="PTHR33048">
    <property type="entry name" value="PTH11-LIKE INTEGRAL MEMBRANE PROTEIN (AFU_ORTHOLOGUE AFUA_5G11245)"/>
    <property type="match status" value="1"/>
</dbReference>
<keyword evidence="3 6" id="KW-1133">Transmembrane helix</keyword>
<dbReference type="InterPro" id="IPR049326">
    <property type="entry name" value="Rhodopsin_dom_fungi"/>
</dbReference>
<proteinExistence type="inferred from homology"/>
<comment type="subcellular location">
    <subcellularLocation>
        <location evidence="1">Membrane</location>
        <topology evidence="1">Multi-pass membrane protein</topology>
    </subcellularLocation>
</comment>
<evidence type="ECO:0000256" key="1">
    <source>
        <dbReference type="ARBA" id="ARBA00004141"/>
    </source>
</evidence>
<organism evidence="8 9">
    <name type="scientific">Aspergillus cavernicola</name>
    <dbReference type="NCBI Taxonomy" id="176166"/>
    <lineage>
        <taxon>Eukaryota</taxon>
        <taxon>Fungi</taxon>
        <taxon>Dikarya</taxon>
        <taxon>Ascomycota</taxon>
        <taxon>Pezizomycotina</taxon>
        <taxon>Eurotiomycetes</taxon>
        <taxon>Eurotiomycetidae</taxon>
        <taxon>Eurotiales</taxon>
        <taxon>Aspergillaceae</taxon>
        <taxon>Aspergillus</taxon>
        <taxon>Aspergillus subgen. Nidulantes</taxon>
    </lineage>
</organism>
<dbReference type="Pfam" id="PF20684">
    <property type="entry name" value="Fung_rhodopsin"/>
    <property type="match status" value="1"/>
</dbReference>
<protein>
    <recommendedName>
        <fullName evidence="7">Rhodopsin domain-containing protein</fullName>
    </recommendedName>
</protein>
<dbReference type="Proteomes" id="UP001610335">
    <property type="component" value="Unassembled WGS sequence"/>
</dbReference>
<dbReference type="InterPro" id="IPR052337">
    <property type="entry name" value="SAT4-like"/>
</dbReference>
<gene>
    <name evidence="8" type="ORF">BDW59DRAFT_163427</name>
</gene>
<comment type="similarity">
    <text evidence="5">Belongs to the SAT4 family.</text>
</comment>
<evidence type="ECO:0000259" key="7">
    <source>
        <dbReference type="Pfam" id="PF20684"/>
    </source>
</evidence>